<organism evidence="2 3">
    <name type="scientific">Bifidobacterium oedipodis</name>
    <dbReference type="NCBI Taxonomy" id="2675322"/>
    <lineage>
        <taxon>Bacteria</taxon>
        <taxon>Bacillati</taxon>
        <taxon>Actinomycetota</taxon>
        <taxon>Actinomycetes</taxon>
        <taxon>Bifidobacteriales</taxon>
        <taxon>Bifidobacteriaceae</taxon>
        <taxon>Bifidobacterium</taxon>
    </lineage>
</organism>
<accession>A0A7Y0EQ90</accession>
<keyword evidence="1" id="KW-0812">Transmembrane</keyword>
<feature type="transmembrane region" description="Helical" evidence="1">
    <location>
        <begin position="34"/>
        <end position="54"/>
    </location>
</feature>
<feature type="transmembrane region" description="Helical" evidence="1">
    <location>
        <begin position="75"/>
        <end position="93"/>
    </location>
</feature>
<dbReference type="Proteomes" id="UP000532194">
    <property type="component" value="Unassembled WGS sequence"/>
</dbReference>
<evidence type="ECO:0000313" key="2">
    <source>
        <dbReference type="EMBL" id="NMM94390.1"/>
    </source>
</evidence>
<reference evidence="2 3" key="1">
    <citation type="submission" date="2020-02" db="EMBL/GenBank/DDBJ databases">
        <title>Characterization of phylogenetic diversity of novel bifidobacterial species isolated in Czech ZOOs.</title>
        <authorList>
            <person name="Lugli G.A."/>
            <person name="Vera N.B."/>
            <person name="Ventura M."/>
        </authorList>
    </citation>
    <scope>NUCLEOTIDE SEQUENCE [LARGE SCALE GENOMIC DNA]</scope>
    <source>
        <strain evidence="2 3">DSM 109957</strain>
    </source>
</reference>
<feature type="transmembrane region" description="Helical" evidence="1">
    <location>
        <begin position="7"/>
        <end position="28"/>
    </location>
</feature>
<dbReference type="RefSeq" id="WP_169172408.1">
    <property type="nucleotide sequence ID" value="NZ_JAAIII010000004.1"/>
</dbReference>
<sequence>MSKANYVTLVLGTVSALVFALGMCMCLLPEWNAFTPGVVVGVIGVVLFLVTWMVRRRFDGKPAIVWNAKAVGVSVYALVSALVLGAGMCLTMVFTQWMIPGIVVGIVGIVMLLGLIPMIKGIK</sequence>
<proteinExistence type="predicted"/>
<keyword evidence="1" id="KW-1133">Transmembrane helix</keyword>
<keyword evidence="1" id="KW-0472">Membrane</keyword>
<evidence type="ECO:0000313" key="3">
    <source>
        <dbReference type="Proteomes" id="UP000532194"/>
    </source>
</evidence>
<name>A0A7Y0EQ90_9BIFI</name>
<gene>
    <name evidence="2" type="ORF">G1C95_1577</name>
</gene>
<protein>
    <submittedName>
        <fullName evidence="2">Uncharacterized protein</fullName>
    </submittedName>
</protein>
<feature type="transmembrane region" description="Helical" evidence="1">
    <location>
        <begin position="99"/>
        <end position="119"/>
    </location>
</feature>
<dbReference type="AlphaFoldDB" id="A0A7Y0EQ90"/>
<evidence type="ECO:0000256" key="1">
    <source>
        <dbReference type="SAM" id="Phobius"/>
    </source>
</evidence>
<comment type="caution">
    <text evidence="2">The sequence shown here is derived from an EMBL/GenBank/DDBJ whole genome shotgun (WGS) entry which is preliminary data.</text>
</comment>
<keyword evidence="3" id="KW-1185">Reference proteome</keyword>
<dbReference type="EMBL" id="JAAIII010000004">
    <property type="protein sequence ID" value="NMM94390.1"/>
    <property type="molecule type" value="Genomic_DNA"/>
</dbReference>